<evidence type="ECO:0000313" key="1">
    <source>
        <dbReference type="EMBL" id="QEP91375.1"/>
    </source>
</evidence>
<sequence>MVHSSLTSSPWAKRIAHFPLQTGGKGLYLHFAPIVTMKYKFYSSILWRKNVICIVFFDLH</sequence>
<proteinExistence type="predicted"/>
<accession>A0A5C2LGY5</accession>
<dbReference type="Proteomes" id="UP000325096">
    <property type="component" value="Chromosome"/>
</dbReference>
<protein>
    <submittedName>
        <fullName evidence="1">Uncharacterized protein</fullName>
    </submittedName>
</protein>
<gene>
    <name evidence="1" type="ORF">FZ929_03815</name>
</gene>
<dbReference type="AlphaFoldDB" id="A0A5C2LGY5"/>
<name>A0A5C2LGY5_KLEPN</name>
<dbReference type="EMBL" id="CP043669">
    <property type="protein sequence ID" value="QEP91375.1"/>
    <property type="molecule type" value="Genomic_DNA"/>
</dbReference>
<organism evidence="1 2">
    <name type="scientific">Klebsiella pneumoniae</name>
    <dbReference type="NCBI Taxonomy" id="573"/>
    <lineage>
        <taxon>Bacteria</taxon>
        <taxon>Pseudomonadati</taxon>
        <taxon>Pseudomonadota</taxon>
        <taxon>Gammaproteobacteria</taxon>
        <taxon>Enterobacterales</taxon>
        <taxon>Enterobacteriaceae</taxon>
        <taxon>Klebsiella/Raoultella group</taxon>
        <taxon>Klebsiella</taxon>
        <taxon>Klebsiella pneumoniae complex</taxon>
    </lineage>
</organism>
<evidence type="ECO:0000313" key="2">
    <source>
        <dbReference type="Proteomes" id="UP000325096"/>
    </source>
</evidence>
<reference evidence="1 2" key="1">
    <citation type="submission" date="2019-08" db="EMBL/GenBank/DDBJ databases">
        <title>Emergence of NDM-5-producing hypervirulent Klebsiella pneumoniae from clinical infections.</title>
        <authorList>
            <person name="Shen Z."/>
            <person name="Zhang H."/>
            <person name="Li M."/>
        </authorList>
    </citation>
    <scope>NUCLEOTIDE SEQUENCE [LARGE SCALE GENOMIC DNA]</scope>
    <source>
        <strain evidence="1 2">RJ18-06</strain>
    </source>
</reference>